<reference evidence="2" key="1">
    <citation type="submission" date="2021-01" db="EMBL/GenBank/DDBJ databases">
        <authorList>
            <person name="Corre E."/>
            <person name="Pelletier E."/>
            <person name="Niang G."/>
            <person name="Scheremetjew M."/>
            <person name="Finn R."/>
            <person name="Kale V."/>
            <person name="Holt S."/>
            <person name="Cochrane G."/>
            <person name="Meng A."/>
            <person name="Brown T."/>
            <person name="Cohen L."/>
        </authorList>
    </citation>
    <scope>NUCLEOTIDE SEQUENCE</scope>
    <source>
        <strain evidence="2">308</strain>
    </source>
</reference>
<dbReference type="EMBL" id="HBFR01030463">
    <property type="protein sequence ID" value="CAD8894932.1"/>
    <property type="molecule type" value="Transcribed_RNA"/>
</dbReference>
<proteinExistence type="predicted"/>
<feature type="compositionally biased region" description="Acidic residues" evidence="1">
    <location>
        <begin position="119"/>
        <end position="136"/>
    </location>
</feature>
<evidence type="ECO:0000313" key="2">
    <source>
        <dbReference type="EMBL" id="CAD8894932.1"/>
    </source>
</evidence>
<feature type="region of interest" description="Disordered" evidence="1">
    <location>
        <begin position="107"/>
        <end position="136"/>
    </location>
</feature>
<gene>
    <name evidence="2" type="ORF">CHYS00102_LOCUS22146</name>
</gene>
<name>A0A7S1FYH4_9STRA</name>
<organism evidence="2">
    <name type="scientific">Corethron hystrix</name>
    <dbReference type="NCBI Taxonomy" id="216773"/>
    <lineage>
        <taxon>Eukaryota</taxon>
        <taxon>Sar</taxon>
        <taxon>Stramenopiles</taxon>
        <taxon>Ochrophyta</taxon>
        <taxon>Bacillariophyta</taxon>
        <taxon>Coscinodiscophyceae</taxon>
        <taxon>Corethrophycidae</taxon>
        <taxon>Corethrales</taxon>
        <taxon>Corethraceae</taxon>
        <taxon>Corethron</taxon>
    </lineage>
</organism>
<sequence length="136" mass="15420">MEQDTAHSFQESIQASFHSFHENAEKVREMVLSEENTSAFIETSHNYSEALENVCLYSLCMCADVTLQYMEDGIRSIRKKNPVGERNSNYGIEVLCSNLTEVHQDEDLSPIVLHNTSTDDSDDDRSTDTEGSDENF</sequence>
<accession>A0A7S1FYH4</accession>
<dbReference type="AlphaFoldDB" id="A0A7S1FYH4"/>
<evidence type="ECO:0000256" key="1">
    <source>
        <dbReference type="SAM" id="MobiDB-lite"/>
    </source>
</evidence>
<protein>
    <submittedName>
        <fullName evidence="2">Uncharacterized protein</fullName>
    </submittedName>
</protein>